<feature type="transmembrane region" description="Helical" evidence="6">
    <location>
        <begin position="422"/>
        <end position="441"/>
    </location>
</feature>
<dbReference type="GO" id="GO:1902902">
    <property type="term" value="P:negative regulation of autophagosome assembly"/>
    <property type="evidence" value="ECO:0007669"/>
    <property type="project" value="TreeGrafter"/>
</dbReference>
<sequence length="502" mass="57744">IYWSLLLLIFTTHCYLMSFLCMLTDSLLSCFLVFGCQIMVLVPITNLYSNCVGLSAPPLSALITPEPVRHSRIPDLPLDSSLLFEFLLFLYLLVALFVQYMNIYRTVWWYPYSHPAASTSLNFHLMDYHLAIFITVMLARRLVWTIVSEASQTSPGSLVRYVVLIAARLSLLTLCGWVLCWTLVNLFKNNSVLNLLFLGYPFGVYVPLCCFHQEGRSQPVPSDCGYSDQDMSDGPFFRPKDFLALLKENLREQFSSPGHIPHHTCPQPPSPELIRSEVEELKSDFNRRIKEVLFNSLFSAYYVAFLPLCFVKSTQYYDMRWSCEHLIMVWINAFVMLMSQLLPPSYCDLLHRSAAHLGRWQKLEHGSYSNAPQHVWSENTIWPQGVLVRHSRSLYKAVGPYNVALPSDVSHARFYFLFHKPLRILNLLIWIESSVVLYQLYSLLRSERWNHTLSLGLILFCNYYVLFKLLRDRIVLGKAYAYPVSASTGSNTTSNGLGLKSQ</sequence>
<keyword evidence="5 6" id="KW-0472">Membrane</keyword>
<gene>
    <name evidence="7" type="primary">TMEM39A</name>
</gene>
<dbReference type="AlphaFoldDB" id="A0AAY5K6D9"/>
<dbReference type="GO" id="GO:1901097">
    <property type="term" value="P:negative regulation of autophagosome maturation"/>
    <property type="evidence" value="ECO:0007669"/>
    <property type="project" value="TreeGrafter"/>
</dbReference>
<keyword evidence="4 6" id="KW-1133">Transmembrane helix</keyword>
<feature type="transmembrane region" description="Helical" evidence="6">
    <location>
        <begin position="128"/>
        <end position="147"/>
    </location>
</feature>
<feature type="transmembrane region" description="Helical" evidence="6">
    <location>
        <begin position="82"/>
        <end position="101"/>
    </location>
</feature>
<proteinExistence type="inferred from homology"/>
<feature type="transmembrane region" description="Helical" evidence="6">
    <location>
        <begin position="159"/>
        <end position="179"/>
    </location>
</feature>
<dbReference type="Pfam" id="PF10271">
    <property type="entry name" value="Tmp39"/>
    <property type="match status" value="1"/>
</dbReference>
<dbReference type="Proteomes" id="UP000265140">
    <property type="component" value="Chromosome 22"/>
</dbReference>
<evidence type="ECO:0000313" key="8">
    <source>
        <dbReference type="Proteomes" id="UP000265140"/>
    </source>
</evidence>
<feature type="transmembrane region" description="Helical" evidence="6">
    <location>
        <begin position="453"/>
        <end position="470"/>
    </location>
</feature>
<dbReference type="PANTHER" id="PTHR12995">
    <property type="entry name" value="FI21814P1"/>
    <property type="match status" value="1"/>
</dbReference>
<dbReference type="GeneTree" id="ENSGT00390000018895"/>
<dbReference type="PANTHER" id="PTHR12995:SF3">
    <property type="entry name" value="TRANSMEMBRANE PROTEIN 39A"/>
    <property type="match status" value="1"/>
</dbReference>
<evidence type="ECO:0000256" key="2">
    <source>
        <dbReference type="ARBA" id="ARBA00010737"/>
    </source>
</evidence>
<dbReference type="GO" id="GO:0005789">
    <property type="term" value="C:endoplasmic reticulum membrane"/>
    <property type="evidence" value="ECO:0007669"/>
    <property type="project" value="TreeGrafter"/>
</dbReference>
<reference evidence="7" key="3">
    <citation type="submission" date="2025-09" db="UniProtKB">
        <authorList>
            <consortium name="Ensembl"/>
        </authorList>
    </citation>
    <scope>IDENTIFICATION</scope>
</reference>
<evidence type="ECO:0000256" key="5">
    <source>
        <dbReference type="ARBA" id="ARBA00023136"/>
    </source>
</evidence>
<name>A0AAY5K6D9_ESOLU</name>
<protein>
    <recommendedName>
        <fullName evidence="9">Transmembrane protein 39A</fullName>
    </recommendedName>
</protein>
<evidence type="ECO:0000313" key="7">
    <source>
        <dbReference type="Ensembl" id="ENSELUP00000084739.1"/>
    </source>
</evidence>
<reference evidence="7 8" key="1">
    <citation type="submission" date="2020-02" db="EMBL/GenBank/DDBJ databases">
        <title>Esox lucius (northern pike) genome, fEsoLuc1, primary haplotype.</title>
        <authorList>
            <person name="Myers G."/>
            <person name="Karagic N."/>
            <person name="Meyer A."/>
            <person name="Pippel M."/>
            <person name="Reichard M."/>
            <person name="Winkler S."/>
            <person name="Tracey A."/>
            <person name="Sims Y."/>
            <person name="Howe K."/>
            <person name="Rhie A."/>
            <person name="Formenti G."/>
            <person name="Durbin R."/>
            <person name="Fedrigo O."/>
            <person name="Jarvis E.D."/>
        </authorList>
    </citation>
    <scope>NUCLEOTIDE SEQUENCE [LARGE SCALE GENOMIC DNA]</scope>
</reference>
<evidence type="ECO:0000256" key="1">
    <source>
        <dbReference type="ARBA" id="ARBA00004141"/>
    </source>
</evidence>
<dbReference type="InterPro" id="IPR019397">
    <property type="entry name" value="Uncharacterised_TMEM39"/>
</dbReference>
<evidence type="ECO:0008006" key="9">
    <source>
        <dbReference type="Google" id="ProtNLM"/>
    </source>
</evidence>
<evidence type="ECO:0000256" key="3">
    <source>
        <dbReference type="ARBA" id="ARBA00022692"/>
    </source>
</evidence>
<comment type="similarity">
    <text evidence="2">Belongs to the TMEM39 family.</text>
</comment>
<dbReference type="Ensembl" id="ENSELUT00000095293.1">
    <property type="protein sequence ID" value="ENSELUP00000084739.1"/>
    <property type="gene ID" value="ENSELUG00000012110.3"/>
</dbReference>
<feature type="transmembrane region" description="Helical" evidence="6">
    <location>
        <begin position="292"/>
        <end position="313"/>
    </location>
</feature>
<organism evidence="7 8">
    <name type="scientific">Esox lucius</name>
    <name type="common">Northern pike</name>
    <dbReference type="NCBI Taxonomy" id="8010"/>
    <lineage>
        <taxon>Eukaryota</taxon>
        <taxon>Metazoa</taxon>
        <taxon>Chordata</taxon>
        <taxon>Craniata</taxon>
        <taxon>Vertebrata</taxon>
        <taxon>Euteleostomi</taxon>
        <taxon>Actinopterygii</taxon>
        <taxon>Neopterygii</taxon>
        <taxon>Teleostei</taxon>
        <taxon>Protacanthopterygii</taxon>
        <taxon>Esociformes</taxon>
        <taxon>Esocidae</taxon>
        <taxon>Esox</taxon>
    </lineage>
</organism>
<accession>A0AAY5K6D9</accession>
<comment type="subcellular location">
    <subcellularLocation>
        <location evidence="1">Membrane</location>
        <topology evidence="1">Multi-pass membrane protein</topology>
    </subcellularLocation>
</comment>
<evidence type="ECO:0000256" key="6">
    <source>
        <dbReference type="SAM" id="Phobius"/>
    </source>
</evidence>
<keyword evidence="3 6" id="KW-0812">Transmembrane</keyword>
<keyword evidence="8" id="KW-1185">Reference proteome</keyword>
<feature type="transmembrane region" description="Helical" evidence="6">
    <location>
        <begin position="325"/>
        <end position="342"/>
    </location>
</feature>
<feature type="transmembrane region" description="Helical" evidence="6">
    <location>
        <begin position="6"/>
        <end position="34"/>
    </location>
</feature>
<evidence type="ECO:0000256" key="4">
    <source>
        <dbReference type="ARBA" id="ARBA00022989"/>
    </source>
</evidence>
<reference evidence="7" key="2">
    <citation type="submission" date="2025-08" db="UniProtKB">
        <authorList>
            <consortium name="Ensembl"/>
        </authorList>
    </citation>
    <scope>IDENTIFICATION</scope>
</reference>